<feature type="domain" description="EIF3CL-like C-terminal" evidence="1">
    <location>
        <begin position="45"/>
        <end position="68"/>
    </location>
</feature>
<keyword evidence="2" id="KW-0648">Protein biosynthesis</keyword>
<evidence type="ECO:0000259" key="1">
    <source>
        <dbReference type="Pfam" id="PF26569"/>
    </source>
</evidence>
<dbReference type="InterPro" id="IPR027516">
    <property type="entry name" value="EIF3C"/>
</dbReference>
<name>A0ABR3KGN2_TRISP</name>
<proteinExistence type="predicted"/>
<sequence>MFDLDLKTVHTAISKLIIENNFPASFDEPSECVVISHTEPKRLHTLALQLTDKLNGLAENVEQLLDPRTGGSRAYGGWIPRYYNACT</sequence>
<evidence type="ECO:0000313" key="2">
    <source>
        <dbReference type="EMBL" id="KAL1235345.1"/>
    </source>
</evidence>
<dbReference type="Proteomes" id="UP001558632">
    <property type="component" value="Unassembled WGS sequence"/>
</dbReference>
<dbReference type="PANTHER" id="PTHR13937:SF0">
    <property type="entry name" value="EUKARYOTIC TRANSLATION INITIATION FACTOR 3 SUBUNIT C-RELATED"/>
    <property type="match status" value="1"/>
</dbReference>
<accession>A0ABR3KGN2</accession>
<comment type="caution">
    <text evidence="2">The sequence shown here is derived from an EMBL/GenBank/DDBJ whole genome shotgun (WGS) entry which is preliminary data.</text>
</comment>
<dbReference type="Pfam" id="PF26569">
    <property type="entry name" value="EIF3CL_C"/>
    <property type="match status" value="1"/>
</dbReference>
<dbReference type="EMBL" id="JBEUSY010000377">
    <property type="protein sequence ID" value="KAL1235345.1"/>
    <property type="molecule type" value="Genomic_DNA"/>
</dbReference>
<organism evidence="2 3">
    <name type="scientific">Trichinella spiralis</name>
    <name type="common">Trichina worm</name>
    <dbReference type="NCBI Taxonomy" id="6334"/>
    <lineage>
        <taxon>Eukaryota</taxon>
        <taxon>Metazoa</taxon>
        <taxon>Ecdysozoa</taxon>
        <taxon>Nematoda</taxon>
        <taxon>Enoplea</taxon>
        <taxon>Dorylaimia</taxon>
        <taxon>Trichinellida</taxon>
        <taxon>Trichinellidae</taxon>
        <taxon>Trichinella</taxon>
    </lineage>
</organism>
<protein>
    <submittedName>
        <fullName evidence="2">Eukaryotic translation initiation factor 3 subunit</fullName>
    </submittedName>
</protein>
<keyword evidence="3" id="KW-1185">Reference proteome</keyword>
<keyword evidence="2" id="KW-0396">Initiation factor</keyword>
<evidence type="ECO:0000313" key="3">
    <source>
        <dbReference type="Proteomes" id="UP001558632"/>
    </source>
</evidence>
<dbReference type="InterPro" id="IPR058999">
    <property type="entry name" value="EIF3CL_C"/>
</dbReference>
<dbReference type="PANTHER" id="PTHR13937">
    <property type="entry name" value="EUKARYOTIC TRANSLATION INITATION FACTOR 3, SUBUNIT 8 EIF3S8 -RELATED"/>
    <property type="match status" value="1"/>
</dbReference>
<reference evidence="2 3" key="1">
    <citation type="submission" date="2024-07" db="EMBL/GenBank/DDBJ databases">
        <title>Enhanced genomic and transcriptomic resources for Trichinella pseudospiralis and T. spiralis underpin the discovery of pronounced molecular differences between stages and species.</title>
        <authorList>
            <person name="Pasi K.K."/>
            <person name="La Rosa G."/>
            <person name="Gomez-Morales M.A."/>
            <person name="Tosini F."/>
            <person name="Sumanam S."/>
            <person name="Young N.D."/>
            <person name="Chang B.C."/>
            <person name="Robin G.B."/>
        </authorList>
    </citation>
    <scope>NUCLEOTIDE SEQUENCE [LARGE SCALE GENOMIC DNA]</scope>
    <source>
        <strain evidence="2">ISS534</strain>
    </source>
</reference>
<dbReference type="GO" id="GO:0003743">
    <property type="term" value="F:translation initiation factor activity"/>
    <property type="evidence" value="ECO:0007669"/>
    <property type="project" value="UniProtKB-KW"/>
</dbReference>
<gene>
    <name evidence="2" type="ORF">TSPI_04242</name>
</gene>